<dbReference type="Gene3D" id="3.90.550.10">
    <property type="entry name" value="Spore Coat Polysaccharide Biosynthesis Protein SpsA, Chain A"/>
    <property type="match status" value="1"/>
</dbReference>
<keyword evidence="3" id="KW-0808">Transferase</keyword>
<name>A0A143DF87_9PROT</name>
<evidence type="ECO:0000256" key="1">
    <source>
        <dbReference type="ARBA" id="ARBA00038494"/>
    </source>
</evidence>
<evidence type="ECO:0000259" key="2">
    <source>
        <dbReference type="Pfam" id="PF00535"/>
    </source>
</evidence>
<accession>A0A143DF87</accession>
<dbReference type="RefSeq" id="WP_066136155.1">
    <property type="nucleotide sequence ID" value="NZ_CP014525.1"/>
</dbReference>
<sequence>MKELPRLSVLVVVHNEEARLPACLERLTFADEIVVVLDRCTDRSPDIARSAGARMIEGAWPVEGDRRNAGIEACRGDWILEVDADEHVSPALAAEVRAVIASSLFDWHVIPVDNYIGTRLVRHGWGSSFGKAGCPALFRRGVKIWGRQRVHPALQWSGARGPALTIPLVHYVDRNISDMLHRLDRYTSARAADLRESGQAGSLAGAIRSALSRFLRVYLFRKGYREGRMGLVVALCTALYPLLSYIKAMEETEEV</sequence>
<dbReference type="GO" id="GO:0016740">
    <property type="term" value="F:transferase activity"/>
    <property type="evidence" value="ECO:0007669"/>
    <property type="project" value="UniProtKB-KW"/>
</dbReference>
<evidence type="ECO:0000313" key="4">
    <source>
        <dbReference type="Proteomes" id="UP000076066"/>
    </source>
</evidence>
<keyword evidence="4" id="KW-1185">Reference proteome</keyword>
<gene>
    <name evidence="3" type="ORF">AY555_09690</name>
</gene>
<dbReference type="AlphaFoldDB" id="A0A143DF87"/>
<dbReference type="OrthoDB" id="9815923at2"/>
<proteinExistence type="inferred from homology"/>
<dbReference type="KEGG" id="hjo:AY555_09690"/>
<dbReference type="InterPro" id="IPR001173">
    <property type="entry name" value="Glyco_trans_2-like"/>
</dbReference>
<dbReference type="CDD" id="cd02511">
    <property type="entry name" value="Beta4Glucosyltransferase"/>
    <property type="match status" value="1"/>
</dbReference>
<dbReference type="InterPro" id="IPR029044">
    <property type="entry name" value="Nucleotide-diphossugar_trans"/>
</dbReference>
<dbReference type="PANTHER" id="PTHR43630:SF2">
    <property type="entry name" value="GLYCOSYLTRANSFERASE"/>
    <property type="match status" value="1"/>
</dbReference>
<dbReference type="GeneID" id="53317424"/>
<comment type="similarity">
    <text evidence="1">Belongs to the glycosyltransferase 2 family. WaaE/KdtX subfamily.</text>
</comment>
<dbReference type="Proteomes" id="UP000076066">
    <property type="component" value="Chromosome"/>
</dbReference>
<dbReference type="PANTHER" id="PTHR43630">
    <property type="entry name" value="POLY-BETA-1,6-N-ACETYL-D-GLUCOSAMINE SYNTHASE"/>
    <property type="match status" value="1"/>
</dbReference>
<reference evidence="3 4" key="1">
    <citation type="submission" date="2016-02" db="EMBL/GenBank/DDBJ databases">
        <title>Complete Genome of H5569, the type strain of the newly described species Haematospirillium jordaniae.</title>
        <authorList>
            <person name="Nicholson A.C."/>
            <person name="Humrighouse B.W."/>
            <person name="Loparov V."/>
            <person name="McQuiston J.R."/>
        </authorList>
    </citation>
    <scope>NUCLEOTIDE SEQUENCE [LARGE SCALE GENOMIC DNA]</scope>
    <source>
        <strain evidence="3 4">H5569</strain>
    </source>
</reference>
<dbReference type="SUPFAM" id="SSF53448">
    <property type="entry name" value="Nucleotide-diphospho-sugar transferases"/>
    <property type="match status" value="1"/>
</dbReference>
<dbReference type="STRING" id="1549855.AY555_09690"/>
<dbReference type="EMBL" id="CP014525">
    <property type="protein sequence ID" value="AMW35405.1"/>
    <property type="molecule type" value="Genomic_DNA"/>
</dbReference>
<organism evidence="3 4">
    <name type="scientific">Haematospirillum jordaniae</name>
    <dbReference type="NCBI Taxonomy" id="1549855"/>
    <lineage>
        <taxon>Bacteria</taxon>
        <taxon>Pseudomonadati</taxon>
        <taxon>Pseudomonadota</taxon>
        <taxon>Alphaproteobacteria</taxon>
        <taxon>Rhodospirillales</taxon>
        <taxon>Novispirillaceae</taxon>
        <taxon>Haematospirillum</taxon>
    </lineage>
</organism>
<evidence type="ECO:0000313" key="3">
    <source>
        <dbReference type="EMBL" id="AMW35405.1"/>
    </source>
</evidence>
<dbReference type="Pfam" id="PF00535">
    <property type="entry name" value="Glycos_transf_2"/>
    <property type="match status" value="1"/>
</dbReference>
<feature type="domain" description="Glycosyltransferase 2-like" evidence="2">
    <location>
        <begin position="8"/>
        <end position="91"/>
    </location>
</feature>
<protein>
    <submittedName>
        <fullName evidence="3">Glycosyl transferase</fullName>
    </submittedName>
</protein>